<dbReference type="Gene3D" id="2.40.100.10">
    <property type="entry name" value="Cyclophilin-like"/>
    <property type="match status" value="1"/>
</dbReference>
<evidence type="ECO:0000313" key="8">
    <source>
        <dbReference type="Proteomes" id="UP000886523"/>
    </source>
</evidence>
<comment type="catalytic activity">
    <reaction evidence="1 4">
        <text>[protein]-peptidylproline (omega=180) = [protein]-peptidylproline (omega=0)</text>
        <dbReference type="Rhea" id="RHEA:16237"/>
        <dbReference type="Rhea" id="RHEA-COMP:10747"/>
        <dbReference type="Rhea" id="RHEA-COMP:10748"/>
        <dbReference type="ChEBI" id="CHEBI:83833"/>
        <dbReference type="ChEBI" id="CHEBI:83834"/>
        <dbReference type="EC" id="5.2.1.8"/>
    </reaction>
</comment>
<dbReference type="Pfam" id="PF00160">
    <property type="entry name" value="Pro_isomerase"/>
    <property type="match status" value="1"/>
</dbReference>
<evidence type="ECO:0000313" key="7">
    <source>
        <dbReference type="EMBL" id="KAF9520906.1"/>
    </source>
</evidence>
<dbReference type="AlphaFoldDB" id="A0A9P6BDK0"/>
<dbReference type="OrthoDB" id="193499at2759"/>
<keyword evidence="2 4" id="KW-0697">Rotamase</keyword>
<evidence type="ECO:0000259" key="6">
    <source>
        <dbReference type="PROSITE" id="PS50072"/>
    </source>
</evidence>
<dbReference type="GO" id="GO:0016018">
    <property type="term" value="F:cyclosporin A binding"/>
    <property type="evidence" value="ECO:0007669"/>
    <property type="project" value="TreeGrafter"/>
</dbReference>
<dbReference type="GO" id="GO:0005737">
    <property type="term" value="C:cytoplasm"/>
    <property type="evidence" value="ECO:0007669"/>
    <property type="project" value="TreeGrafter"/>
</dbReference>
<dbReference type="FunFam" id="2.40.100.10:FF:000025">
    <property type="entry name" value="Peptidyl-prolyl cis-trans isomerase CYP19-2"/>
    <property type="match status" value="1"/>
</dbReference>
<feature type="domain" description="PPIase cyclophilin-type" evidence="6">
    <location>
        <begin position="32"/>
        <end position="208"/>
    </location>
</feature>
<comment type="caution">
    <text evidence="7">The sequence shown here is derived from an EMBL/GenBank/DDBJ whole genome shotgun (WGS) entry which is preliminary data.</text>
</comment>
<evidence type="ECO:0000256" key="3">
    <source>
        <dbReference type="ARBA" id="ARBA00023235"/>
    </source>
</evidence>
<dbReference type="PROSITE" id="PS50072">
    <property type="entry name" value="CSA_PPIASE_2"/>
    <property type="match status" value="1"/>
</dbReference>
<comment type="function">
    <text evidence="4">PPIases accelerate the folding of proteins. It catalyzes the cis-trans isomerization of proline imidic peptide bonds in oligopeptides.</text>
</comment>
<dbReference type="PANTHER" id="PTHR11071">
    <property type="entry name" value="PEPTIDYL-PROLYL CIS-TRANS ISOMERASE"/>
    <property type="match status" value="1"/>
</dbReference>
<evidence type="ECO:0000256" key="2">
    <source>
        <dbReference type="ARBA" id="ARBA00023110"/>
    </source>
</evidence>
<accession>A0A9P6BDK0</accession>
<evidence type="ECO:0000256" key="4">
    <source>
        <dbReference type="RuleBase" id="RU363019"/>
    </source>
</evidence>
<gene>
    <name evidence="7" type="ORF">BS47DRAFT_414613</name>
</gene>
<protein>
    <recommendedName>
        <fullName evidence="4">Peptidyl-prolyl cis-trans isomerase</fullName>
        <shortName evidence="4">PPIase</shortName>
        <ecNumber evidence="4">5.2.1.8</ecNumber>
    </recommendedName>
</protein>
<comment type="similarity">
    <text evidence="4">Belongs to the cyclophilin-type PPIase family.</text>
</comment>
<name>A0A9P6BDK0_9AGAM</name>
<dbReference type="EMBL" id="MU128910">
    <property type="protein sequence ID" value="KAF9520906.1"/>
    <property type="molecule type" value="Genomic_DNA"/>
</dbReference>
<keyword evidence="8" id="KW-1185">Reference proteome</keyword>
<proteinExistence type="inferred from homology"/>
<dbReference type="InterPro" id="IPR029000">
    <property type="entry name" value="Cyclophilin-like_dom_sf"/>
</dbReference>
<keyword evidence="3 4" id="KW-0413">Isomerase</keyword>
<dbReference type="PRINTS" id="PR00153">
    <property type="entry name" value="CSAPPISMRASE"/>
</dbReference>
<dbReference type="SUPFAM" id="SSF50891">
    <property type="entry name" value="Cyclophilin-like"/>
    <property type="match status" value="1"/>
</dbReference>
<dbReference type="GO" id="GO:0003755">
    <property type="term" value="F:peptidyl-prolyl cis-trans isomerase activity"/>
    <property type="evidence" value="ECO:0007669"/>
    <property type="project" value="UniProtKB-UniRule"/>
</dbReference>
<reference evidence="7" key="1">
    <citation type="journal article" date="2020" name="Nat. Commun.">
        <title>Large-scale genome sequencing of mycorrhizal fungi provides insights into the early evolution of symbiotic traits.</title>
        <authorList>
            <person name="Miyauchi S."/>
            <person name="Kiss E."/>
            <person name="Kuo A."/>
            <person name="Drula E."/>
            <person name="Kohler A."/>
            <person name="Sanchez-Garcia M."/>
            <person name="Morin E."/>
            <person name="Andreopoulos B."/>
            <person name="Barry K.W."/>
            <person name="Bonito G."/>
            <person name="Buee M."/>
            <person name="Carver A."/>
            <person name="Chen C."/>
            <person name="Cichocki N."/>
            <person name="Clum A."/>
            <person name="Culley D."/>
            <person name="Crous P.W."/>
            <person name="Fauchery L."/>
            <person name="Girlanda M."/>
            <person name="Hayes R.D."/>
            <person name="Keri Z."/>
            <person name="LaButti K."/>
            <person name="Lipzen A."/>
            <person name="Lombard V."/>
            <person name="Magnuson J."/>
            <person name="Maillard F."/>
            <person name="Murat C."/>
            <person name="Nolan M."/>
            <person name="Ohm R.A."/>
            <person name="Pangilinan J."/>
            <person name="Pereira M.F."/>
            <person name="Perotto S."/>
            <person name="Peter M."/>
            <person name="Pfister S."/>
            <person name="Riley R."/>
            <person name="Sitrit Y."/>
            <person name="Stielow J.B."/>
            <person name="Szollosi G."/>
            <person name="Zifcakova L."/>
            <person name="Stursova M."/>
            <person name="Spatafora J.W."/>
            <person name="Tedersoo L."/>
            <person name="Vaario L.M."/>
            <person name="Yamada A."/>
            <person name="Yan M."/>
            <person name="Wang P."/>
            <person name="Xu J."/>
            <person name="Bruns T."/>
            <person name="Baldrian P."/>
            <person name="Vilgalys R."/>
            <person name="Dunand C."/>
            <person name="Henrissat B."/>
            <person name="Grigoriev I.V."/>
            <person name="Hibbett D."/>
            <person name="Nagy L.G."/>
            <person name="Martin F.M."/>
        </authorList>
    </citation>
    <scope>NUCLEOTIDE SEQUENCE</scope>
    <source>
        <strain evidence="7">UP504</strain>
    </source>
</reference>
<dbReference type="InterPro" id="IPR002130">
    <property type="entry name" value="Cyclophilin-type_PPIase_dom"/>
</dbReference>
<evidence type="ECO:0000256" key="5">
    <source>
        <dbReference type="SAM" id="MobiDB-lite"/>
    </source>
</evidence>
<dbReference type="Proteomes" id="UP000886523">
    <property type="component" value="Unassembled WGS sequence"/>
</dbReference>
<feature type="region of interest" description="Disordered" evidence="5">
    <location>
        <begin position="1"/>
        <end position="25"/>
    </location>
</feature>
<evidence type="ECO:0000256" key="1">
    <source>
        <dbReference type="ARBA" id="ARBA00000971"/>
    </source>
</evidence>
<sequence>MLPNFRRPRMATSAGPGAASSVTSPSERPVCFLDISIGGEPVGRLRISLFRDELPFTCDNFIALCTGEMGVGKTFKMKLHYKGASFHRVIKGFVCQSGDFTCQSGDYSDFTGKGGESIYGLRFKDETTDSLFTRRGLVAVANNGADDCGSQFFITFNPASHLNGRAVAFGELIDREGFEILKLIEDQPTKPRTSYVPLNPIVITDCGILRYHPGPMKTRYYSSDPDIEHPELKSPTG</sequence>
<dbReference type="EC" id="5.2.1.8" evidence="4"/>
<dbReference type="GO" id="GO:0006457">
    <property type="term" value="P:protein folding"/>
    <property type="evidence" value="ECO:0007669"/>
    <property type="project" value="TreeGrafter"/>
</dbReference>
<dbReference type="PANTHER" id="PTHR11071:SF561">
    <property type="entry name" value="PEPTIDYL-PROLYL CIS-TRANS ISOMERASE D-RELATED"/>
    <property type="match status" value="1"/>
</dbReference>
<organism evidence="7 8">
    <name type="scientific">Hydnum rufescens UP504</name>
    <dbReference type="NCBI Taxonomy" id="1448309"/>
    <lineage>
        <taxon>Eukaryota</taxon>
        <taxon>Fungi</taxon>
        <taxon>Dikarya</taxon>
        <taxon>Basidiomycota</taxon>
        <taxon>Agaricomycotina</taxon>
        <taxon>Agaricomycetes</taxon>
        <taxon>Cantharellales</taxon>
        <taxon>Hydnaceae</taxon>
        <taxon>Hydnum</taxon>
    </lineage>
</organism>